<evidence type="ECO:0000313" key="3">
    <source>
        <dbReference type="Proteomes" id="UP000594967"/>
    </source>
</evidence>
<evidence type="ECO:0000313" key="2">
    <source>
        <dbReference type="EMBL" id="QPS19391.1"/>
    </source>
</evidence>
<keyword evidence="3" id="KW-1185">Reference proteome</keyword>
<dbReference type="Proteomes" id="UP000594967">
    <property type="component" value="Chromosome"/>
</dbReference>
<dbReference type="RefSeq" id="WP_020439677.1">
    <property type="nucleotide sequence ID" value="NZ_CAMISH010000006.1"/>
</dbReference>
<proteinExistence type="predicted"/>
<protein>
    <submittedName>
        <fullName evidence="2">Uncharacterized protein</fullName>
    </submittedName>
</protein>
<name>A0ABX6X6V4_SERPL</name>
<dbReference type="EMBL" id="CP065673">
    <property type="protein sequence ID" value="QPS19391.1"/>
    <property type="molecule type" value="Genomic_DNA"/>
</dbReference>
<feature type="compositionally biased region" description="Gly residues" evidence="1">
    <location>
        <begin position="42"/>
        <end position="51"/>
    </location>
</feature>
<sequence length="51" mass="5467">MMQLQEEEMDALSEERRTASGDAKDVSGLKPGTPPGWRLRAGKGGLAGHED</sequence>
<feature type="region of interest" description="Disordered" evidence="1">
    <location>
        <begin position="1"/>
        <end position="51"/>
    </location>
</feature>
<organism evidence="2 3">
    <name type="scientific">Serratia plymuthica</name>
    <dbReference type="NCBI Taxonomy" id="82996"/>
    <lineage>
        <taxon>Bacteria</taxon>
        <taxon>Pseudomonadati</taxon>
        <taxon>Pseudomonadota</taxon>
        <taxon>Gammaproteobacteria</taxon>
        <taxon>Enterobacterales</taxon>
        <taxon>Yersiniaceae</taxon>
        <taxon>Serratia</taxon>
    </lineage>
</organism>
<feature type="compositionally biased region" description="Acidic residues" evidence="1">
    <location>
        <begin position="1"/>
        <end position="12"/>
    </location>
</feature>
<evidence type="ECO:0000256" key="1">
    <source>
        <dbReference type="SAM" id="MobiDB-lite"/>
    </source>
</evidence>
<accession>A0ABX6X6V4</accession>
<gene>
    <name evidence="2" type="ORF">I6G64_17625</name>
</gene>
<reference evidence="2 3" key="1">
    <citation type="submission" date="2020-12" db="EMBL/GenBank/DDBJ databases">
        <title>FDA dAtabase for Regulatory Grade micrObial Sequences (FDA-ARGOS): Supporting development and validation of Infectious Disease Dx tests.</title>
        <authorList>
            <person name="Sproer C."/>
            <person name="Gronow S."/>
            <person name="Severitt S."/>
            <person name="Schroder I."/>
            <person name="Tallon L."/>
            <person name="Sadzewicz L."/>
            <person name="Zhao X."/>
            <person name="Boylan J."/>
            <person name="Ott S."/>
            <person name="Bowen H."/>
            <person name="Vavikolanu K."/>
            <person name="Mehta A."/>
            <person name="Aluvathingal J."/>
            <person name="Nadendla S."/>
            <person name="Lowell S."/>
            <person name="Myers T."/>
            <person name="Yan Y."/>
            <person name="Sichtig H."/>
        </authorList>
    </citation>
    <scope>NUCLEOTIDE SEQUENCE [LARGE SCALE GENOMIC DNA]</scope>
    <source>
        <strain evidence="2 3">FDAARGOS_907</strain>
    </source>
</reference>
<feature type="compositionally biased region" description="Basic and acidic residues" evidence="1">
    <location>
        <begin position="13"/>
        <end position="27"/>
    </location>
</feature>